<protein>
    <recommendedName>
        <fullName evidence="3">Apple domain-containing protein</fullName>
    </recommendedName>
</protein>
<evidence type="ECO:0000259" key="3">
    <source>
        <dbReference type="PROSITE" id="PS50948"/>
    </source>
</evidence>
<evidence type="ECO:0000256" key="1">
    <source>
        <dbReference type="SAM" id="MobiDB-lite"/>
    </source>
</evidence>
<evidence type="ECO:0000313" key="5">
    <source>
        <dbReference type="Proteomes" id="UP001187734"/>
    </source>
</evidence>
<dbReference type="EMBL" id="ONZP01000222">
    <property type="protein sequence ID" value="SPJ78229.1"/>
    <property type="molecule type" value="Genomic_DNA"/>
</dbReference>
<evidence type="ECO:0000313" key="4">
    <source>
        <dbReference type="EMBL" id="SPJ78229.1"/>
    </source>
</evidence>
<keyword evidence="2" id="KW-0732">Signal</keyword>
<feature type="domain" description="Apple" evidence="3">
    <location>
        <begin position="681"/>
        <end position="757"/>
    </location>
</feature>
<evidence type="ECO:0000256" key="2">
    <source>
        <dbReference type="SAM" id="SignalP"/>
    </source>
</evidence>
<gene>
    <name evidence="4" type="ORF">FTOL_06618</name>
</gene>
<feature type="region of interest" description="Disordered" evidence="1">
    <location>
        <begin position="243"/>
        <end position="266"/>
    </location>
</feature>
<dbReference type="Proteomes" id="UP001187734">
    <property type="component" value="Unassembled WGS sequence"/>
</dbReference>
<name>A0AAE8M9D5_9HYPO</name>
<dbReference type="Pfam" id="PF00024">
    <property type="entry name" value="PAN_1"/>
    <property type="match status" value="1"/>
</dbReference>
<accession>A0AAE8M9D5</accession>
<sequence>MVLSKNITSLILAALFITNTHARPSSELPPLHSRDEANTTTIPANNTALEPVVPPIVDTEDFSIFALEKNVTLAWAGSPGSEPGMKRMRKRDNGVFSQANFTFRYPTVPLDHSAFVSTVFCVKGALSGVITNTAAYKYAKKEWTGAGKILFISSVDGCGDDHANDFFLSQSVSFADDTNTFTAKGSTVEYREMFEPHALDKRDFGPWTISWSRYLNDDDLLGTDEDAPWENAANLFSWGKDGGEEDDSYAKGEVSDPNGHHKRTENSTLAERDLTYGLTLYCVECGFSGSASLAGYIDVGFFEIEKAQVQFNMQFKAGLNLGLKAFVKYEKSWETELVSLDLPAFSIPVVLSVGPYIGLGVVAKMEIEATGTLLIGSSVEWENVDILIDLLDSGNSHSNGLTPVFKPRTEAAGELSMSASLGLPISVGIALDVFLFYEAKAGIKDTPSVVLEGSFTASAELNDDGEIETNVEGDCYGIAWNVHFENALDAFIDADGFDPLEFPLIEPLKSDPIAEGCIGYVNDGTGDDGGSSDGMSSGTGLGSGGSGLFGGSSGSQPAPVFDPLSSKKAGAPSKQKAAVQKGSTQSNKSSGSEKKKTGGSTGSKPSSSTKKAKPSSTSTKPSKSTKTTSAKAKATSKNAQPAKNKQAKPTTTKVVNAVSKPSPACTPSAVKNIKTPTRSICNRTVTKAKAPTKYVIGTALAVKNVGACAETCLKNTQCLGFGYGNNKSCQLYSKKLKSLGVTSGKGQITFSFYDRACYTYSRCSK</sequence>
<dbReference type="AlphaFoldDB" id="A0AAE8M9D5"/>
<dbReference type="InterPro" id="IPR054293">
    <property type="entry name" value="DUF7029"/>
</dbReference>
<comment type="caution">
    <text evidence="4">The sequence shown here is derived from an EMBL/GenBank/DDBJ whole genome shotgun (WGS) entry which is preliminary data.</text>
</comment>
<dbReference type="SUPFAM" id="SSF57414">
    <property type="entry name" value="Hairpin loop containing domain-like"/>
    <property type="match status" value="1"/>
</dbReference>
<dbReference type="PROSITE" id="PS50948">
    <property type="entry name" value="PAN"/>
    <property type="match status" value="1"/>
</dbReference>
<dbReference type="InterPro" id="IPR003609">
    <property type="entry name" value="Pan_app"/>
</dbReference>
<reference evidence="4" key="1">
    <citation type="submission" date="2018-03" db="EMBL/GenBank/DDBJ databases">
        <authorList>
            <person name="Guldener U."/>
        </authorList>
    </citation>
    <scope>NUCLEOTIDE SEQUENCE</scope>
</reference>
<proteinExistence type="predicted"/>
<feature type="chain" id="PRO_5041980644" description="Apple domain-containing protein" evidence="2">
    <location>
        <begin position="23"/>
        <end position="765"/>
    </location>
</feature>
<dbReference type="Pfam" id="PF23865">
    <property type="entry name" value="DUF7223"/>
    <property type="match status" value="1"/>
</dbReference>
<keyword evidence="5" id="KW-1185">Reference proteome</keyword>
<feature type="compositionally biased region" description="Low complexity" evidence="1">
    <location>
        <begin position="602"/>
        <end position="649"/>
    </location>
</feature>
<dbReference type="Pfam" id="PF22974">
    <property type="entry name" value="DUF7029"/>
    <property type="match status" value="1"/>
</dbReference>
<feature type="compositionally biased region" description="Gly residues" evidence="1">
    <location>
        <begin position="527"/>
        <end position="553"/>
    </location>
</feature>
<feature type="region of interest" description="Disordered" evidence="1">
    <location>
        <begin position="520"/>
        <end position="669"/>
    </location>
</feature>
<dbReference type="InterPro" id="IPR055647">
    <property type="entry name" value="DUF7223"/>
</dbReference>
<feature type="signal peptide" evidence="2">
    <location>
        <begin position="1"/>
        <end position="22"/>
    </location>
</feature>
<organism evidence="4 5">
    <name type="scientific">Fusarium torulosum</name>
    <dbReference type="NCBI Taxonomy" id="33205"/>
    <lineage>
        <taxon>Eukaryota</taxon>
        <taxon>Fungi</taxon>
        <taxon>Dikarya</taxon>
        <taxon>Ascomycota</taxon>
        <taxon>Pezizomycotina</taxon>
        <taxon>Sordariomycetes</taxon>
        <taxon>Hypocreomycetidae</taxon>
        <taxon>Hypocreales</taxon>
        <taxon>Nectriaceae</taxon>
        <taxon>Fusarium</taxon>
    </lineage>
</organism>